<evidence type="ECO:0000256" key="3">
    <source>
        <dbReference type="ARBA" id="ARBA00023134"/>
    </source>
</evidence>
<evidence type="ECO:0000256" key="5">
    <source>
        <dbReference type="PIRSR" id="PIRSR601019-1"/>
    </source>
</evidence>
<dbReference type="Pfam" id="PF00503">
    <property type="entry name" value="G-alpha"/>
    <property type="match status" value="1"/>
</dbReference>
<evidence type="ECO:0000256" key="4">
    <source>
        <dbReference type="ARBA" id="ARBA00023224"/>
    </source>
</evidence>
<reference evidence="6" key="1">
    <citation type="submission" date="2021-03" db="EMBL/GenBank/DDBJ databases">
        <title>Comparative genomics and phylogenomic investigation of the class Geoglossomycetes provide insights into ecological specialization and systematics.</title>
        <authorList>
            <person name="Melie T."/>
            <person name="Pirro S."/>
            <person name="Miller A.N."/>
            <person name="Quandt A."/>
        </authorList>
    </citation>
    <scope>NUCLEOTIDE SEQUENCE</scope>
    <source>
        <strain evidence="6">GBOQ0MN5Z8</strain>
    </source>
</reference>
<evidence type="ECO:0000256" key="2">
    <source>
        <dbReference type="ARBA" id="ARBA00022741"/>
    </source>
</evidence>
<dbReference type="FunFam" id="3.40.50.300:FF:000692">
    <property type="entry name" value="Guanine nucleotide-binding protein subunit alpha"/>
    <property type="match status" value="1"/>
</dbReference>
<name>A0A9P8L0H5_9PEZI</name>
<dbReference type="GO" id="GO:0005525">
    <property type="term" value="F:GTP binding"/>
    <property type="evidence" value="ECO:0007669"/>
    <property type="project" value="UniProtKB-KW"/>
</dbReference>
<keyword evidence="4" id="KW-0807">Transducer</keyword>
<organism evidence="6 7">
    <name type="scientific">Glutinoglossum americanum</name>
    <dbReference type="NCBI Taxonomy" id="1670608"/>
    <lineage>
        <taxon>Eukaryota</taxon>
        <taxon>Fungi</taxon>
        <taxon>Dikarya</taxon>
        <taxon>Ascomycota</taxon>
        <taxon>Pezizomycotina</taxon>
        <taxon>Geoglossomycetes</taxon>
        <taxon>Geoglossales</taxon>
        <taxon>Geoglossaceae</taxon>
        <taxon>Glutinoglossum</taxon>
    </lineage>
</organism>
<keyword evidence="3 5" id="KW-0342">GTP-binding</keyword>
<dbReference type="InterPro" id="IPR027417">
    <property type="entry name" value="P-loop_NTPase"/>
</dbReference>
<dbReference type="GO" id="GO:0005737">
    <property type="term" value="C:cytoplasm"/>
    <property type="evidence" value="ECO:0007669"/>
    <property type="project" value="TreeGrafter"/>
</dbReference>
<dbReference type="AlphaFoldDB" id="A0A9P8L0H5"/>
<dbReference type="Gene3D" id="3.40.50.300">
    <property type="entry name" value="P-loop containing nucleotide triphosphate hydrolases"/>
    <property type="match status" value="1"/>
</dbReference>
<dbReference type="GO" id="GO:0046872">
    <property type="term" value="F:metal ion binding"/>
    <property type="evidence" value="ECO:0007669"/>
    <property type="project" value="UniProtKB-KW"/>
</dbReference>
<dbReference type="GO" id="GO:0031683">
    <property type="term" value="F:G-protein beta/gamma-subunit complex binding"/>
    <property type="evidence" value="ECO:0007669"/>
    <property type="project" value="InterPro"/>
</dbReference>
<proteinExistence type="predicted"/>
<keyword evidence="7" id="KW-1185">Reference proteome</keyword>
<evidence type="ECO:0000256" key="1">
    <source>
        <dbReference type="ARBA" id="ARBA00022723"/>
    </source>
</evidence>
<keyword evidence="2 5" id="KW-0547">Nucleotide-binding</keyword>
<dbReference type="InterPro" id="IPR001019">
    <property type="entry name" value="Gprotein_alpha_su"/>
</dbReference>
<dbReference type="PROSITE" id="PS51882">
    <property type="entry name" value="G_ALPHA"/>
    <property type="match status" value="1"/>
</dbReference>
<dbReference type="SMART" id="SM00275">
    <property type="entry name" value="G_alpha"/>
    <property type="match status" value="1"/>
</dbReference>
<dbReference type="SUPFAM" id="SSF52540">
    <property type="entry name" value="P-loop containing nucleoside triphosphate hydrolases"/>
    <property type="match status" value="1"/>
</dbReference>
<dbReference type="GO" id="GO:0000750">
    <property type="term" value="P:pheromone-dependent signal transduction involved in conjugation with cellular fusion"/>
    <property type="evidence" value="ECO:0007669"/>
    <property type="project" value="TreeGrafter"/>
</dbReference>
<gene>
    <name evidence="6" type="primary">GNA2_2</name>
    <name evidence="6" type="ORF">FGG08_006322</name>
</gene>
<keyword evidence="1" id="KW-0479">Metal-binding</keyword>
<feature type="binding site" evidence="5">
    <location>
        <begin position="27"/>
        <end position="30"/>
    </location>
    <ligand>
        <name>GTP</name>
        <dbReference type="ChEBI" id="CHEBI:37565"/>
    </ligand>
</feature>
<feature type="binding site" evidence="5">
    <location>
        <position position="84"/>
    </location>
    <ligand>
        <name>GTP</name>
        <dbReference type="ChEBI" id="CHEBI:37565"/>
    </ligand>
</feature>
<dbReference type="PANTHER" id="PTHR10218">
    <property type="entry name" value="GTP-BINDING PROTEIN ALPHA SUBUNIT"/>
    <property type="match status" value="1"/>
</dbReference>
<dbReference type="Proteomes" id="UP000698800">
    <property type="component" value="Unassembled WGS sequence"/>
</dbReference>
<protein>
    <submittedName>
        <fullName evidence="6">G-Protein alpha subunit</fullName>
    </submittedName>
</protein>
<sequence length="112" mass="13209">MHEAFMLFESISNSRWFTKTALILFLNKMDLFRAKLTTNPIQKYFPDYDGPDEDERAASGYFRARFLELCRDEKKEVYTHFTNATDTNLLKITMASVQDMIIQRSLSNLYFA</sequence>
<dbReference type="GO" id="GO:0005834">
    <property type="term" value="C:heterotrimeric G-protein complex"/>
    <property type="evidence" value="ECO:0007669"/>
    <property type="project" value="TreeGrafter"/>
</dbReference>
<dbReference type="EMBL" id="JAGHQL010000178">
    <property type="protein sequence ID" value="KAH0536824.1"/>
    <property type="molecule type" value="Genomic_DNA"/>
</dbReference>
<accession>A0A9P8L0H5</accession>
<dbReference type="PANTHER" id="PTHR10218:SF242">
    <property type="entry name" value="GUANINE NUCLEOTIDE-BINDING PROTEIN ALPHA-1 SUBUNIT"/>
    <property type="match status" value="1"/>
</dbReference>
<evidence type="ECO:0000313" key="6">
    <source>
        <dbReference type="EMBL" id="KAH0536824.1"/>
    </source>
</evidence>
<comment type="caution">
    <text evidence="6">The sequence shown here is derived from an EMBL/GenBank/DDBJ whole genome shotgun (WGS) entry which is preliminary data.</text>
</comment>
<dbReference type="GO" id="GO:0003924">
    <property type="term" value="F:GTPase activity"/>
    <property type="evidence" value="ECO:0007669"/>
    <property type="project" value="InterPro"/>
</dbReference>
<evidence type="ECO:0000313" key="7">
    <source>
        <dbReference type="Proteomes" id="UP000698800"/>
    </source>
</evidence>
<dbReference type="GO" id="GO:0001664">
    <property type="term" value="F:G protein-coupled receptor binding"/>
    <property type="evidence" value="ECO:0007669"/>
    <property type="project" value="TreeGrafter"/>
</dbReference>
<dbReference type="GO" id="GO:0007186">
    <property type="term" value="P:G protein-coupled receptor signaling pathway"/>
    <property type="evidence" value="ECO:0007669"/>
    <property type="project" value="InterPro"/>
</dbReference>
<dbReference type="OrthoDB" id="5817230at2759"/>